<dbReference type="SMART" id="SM01092">
    <property type="entry name" value="CO_deh_flav_C"/>
    <property type="match status" value="1"/>
</dbReference>
<dbReference type="InterPro" id="IPR036318">
    <property type="entry name" value="FAD-bd_PCMH-like_sf"/>
</dbReference>
<dbReference type="InterPro" id="IPR005107">
    <property type="entry name" value="CO_DH_flav_C"/>
</dbReference>
<sequence>MPVSVKTYAGVEEAARALSASRSARFFGGGTLVMRALNEGTQAFDTVIRVTDPALRQVKPEGDRLTIGAGVTMAAVLANRDLAFLHPVARSIGGPAVRTMATIGGNLFAACPYGDFTVALLALDGAVTIAGGGRALNLDDFLKVRDREPRVIVTSVTITRPRDAQAFRFHKVSRIKPKGISVLSIAAHLPQSGGRVNNARVAYGAMGPTPLRVTGVERALEGRSLDASGIAPALAAATERLDPPTDALASSWYRREVAPVHLRRLLLNQAG</sequence>
<dbReference type="RefSeq" id="WP_282585777.1">
    <property type="nucleotide sequence ID" value="NZ_JAMOIM010000009.1"/>
</dbReference>
<dbReference type="InterPro" id="IPR002346">
    <property type="entry name" value="Mopterin_DH_FAD-bd"/>
</dbReference>
<keyword evidence="3" id="KW-0560">Oxidoreductase</keyword>
<comment type="caution">
    <text evidence="5">The sequence shown here is derived from an EMBL/GenBank/DDBJ whole genome shotgun (WGS) entry which is preliminary data.</text>
</comment>
<dbReference type="PANTHER" id="PTHR42659">
    <property type="entry name" value="XANTHINE DEHYDROGENASE SUBUNIT C-RELATED"/>
    <property type="match status" value="1"/>
</dbReference>
<gene>
    <name evidence="5" type="ORF">M8523_15445</name>
</gene>
<evidence type="ECO:0000256" key="3">
    <source>
        <dbReference type="ARBA" id="ARBA00023002"/>
    </source>
</evidence>
<dbReference type="Gene3D" id="3.30.465.10">
    <property type="match status" value="1"/>
</dbReference>
<evidence type="ECO:0000256" key="1">
    <source>
        <dbReference type="ARBA" id="ARBA00022630"/>
    </source>
</evidence>
<dbReference type="Gene3D" id="3.30.390.50">
    <property type="entry name" value="CO dehydrogenase flavoprotein, C-terminal domain"/>
    <property type="match status" value="1"/>
</dbReference>
<dbReference type="PROSITE" id="PS51387">
    <property type="entry name" value="FAD_PCMH"/>
    <property type="match status" value="1"/>
</dbReference>
<name>A0AA41Z303_9HYPH</name>
<dbReference type="Pfam" id="PF03450">
    <property type="entry name" value="CO_deh_flav_C"/>
    <property type="match status" value="1"/>
</dbReference>
<dbReference type="InterPro" id="IPR051312">
    <property type="entry name" value="Diverse_Substr_Oxidored"/>
</dbReference>
<proteinExistence type="predicted"/>
<dbReference type="AlphaFoldDB" id="A0AA41Z303"/>
<dbReference type="GO" id="GO:0016491">
    <property type="term" value="F:oxidoreductase activity"/>
    <property type="evidence" value="ECO:0007669"/>
    <property type="project" value="UniProtKB-KW"/>
</dbReference>
<accession>A0AA41Z303</accession>
<keyword evidence="2" id="KW-0274">FAD</keyword>
<dbReference type="PANTHER" id="PTHR42659:SF2">
    <property type="entry name" value="XANTHINE DEHYDROGENASE SUBUNIT C-RELATED"/>
    <property type="match status" value="1"/>
</dbReference>
<dbReference type="Pfam" id="PF00941">
    <property type="entry name" value="FAD_binding_5"/>
    <property type="match status" value="1"/>
</dbReference>
<keyword evidence="6" id="KW-1185">Reference proteome</keyword>
<dbReference type="SUPFAM" id="SSF55447">
    <property type="entry name" value="CO dehydrogenase flavoprotein C-terminal domain-like"/>
    <property type="match status" value="1"/>
</dbReference>
<organism evidence="5 6">
    <name type="scientific">Lichenifustis flavocetrariae</name>
    <dbReference type="NCBI Taxonomy" id="2949735"/>
    <lineage>
        <taxon>Bacteria</taxon>
        <taxon>Pseudomonadati</taxon>
        <taxon>Pseudomonadota</taxon>
        <taxon>Alphaproteobacteria</taxon>
        <taxon>Hyphomicrobiales</taxon>
        <taxon>Lichenihabitantaceae</taxon>
        <taxon>Lichenifustis</taxon>
    </lineage>
</organism>
<evidence type="ECO:0000259" key="4">
    <source>
        <dbReference type="PROSITE" id="PS51387"/>
    </source>
</evidence>
<evidence type="ECO:0000313" key="5">
    <source>
        <dbReference type="EMBL" id="MCW6509415.1"/>
    </source>
</evidence>
<dbReference type="InterPro" id="IPR016169">
    <property type="entry name" value="FAD-bd_PCMH_sub2"/>
</dbReference>
<protein>
    <submittedName>
        <fullName evidence="5">FAD binding domain-containing protein</fullName>
    </submittedName>
</protein>
<dbReference type="EMBL" id="JAMOIM010000009">
    <property type="protein sequence ID" value="MCW6509415.1"/>
    <property type="molecule type" value="Genomic_DNA"/>
</dbReference>
<reference evidence="5" key="1">
    <citation type="submission" date="2022-05" db="EMBL/GenBank/DDBJ databases">
        <authorList>
            <person name="Pankratov T."/>
        </authorList>
    </citation>
    <scope>NUCLEOTIDE SEQUENCE</scope>
    <source>
        <strain evidence="5">BP6-180914</strain>
    </source>
</reference>
<dbReference type="SUPFAM" id="SSF56176">
    <property type="entry name" value="FAD-binding/transporter-associated domain-like"/>
    <property type="match status" value="1"/>
</dbReference>
<evidence type="ECO:0000313" key="6">
    <source>
        <dbReference type="Proteomes" id="UP001165667"/>
    </source>
</evidence>
<keyword evidence="1" id="KW-0285">Flavoprotein</keyword>
<feature type="domain" description="FAD-binding PCMH-type" evidence="4">
    <location>
        <begin position="1"/>
        <end position="163"/>
    </location>
</feature>
<dbReference type="InterPro" id="IPR016166">
    <property type="entry name" value="FAD-bd_PCMH"/>
</dbReference>
<dbReference type="GO" id="GO:0071949">
    <property type="term" value="F:FAD binding"/>
    <property type="evidence" value="ECO:0007669"/>
    <property type="project" value="InterPro"/>
</dbReference>
<dbReference type="Proteomes" id="UP001165667">
    <property type="component" value="Unassembled WGS sequence"/>
</dbReference>
<dbReference type="InterPro" id="IPR036683">
    <property type="entry name" value="CO_DH_flav_C_dom_sf"/>
</dbReference>
<evidence type="ECO:0000256" key="2">
    <source>
        <dbReference type="ARBA" id="ARBA00022827"/>
    </source>
</evidence>